<dbReference type="EMBL" id="RWKW01000090">
    <property type="protein sequence ID" value="RST84497.1"/>
    <property type="molecule type" value="Genomic_DNA"/>
</dbReference>
<dbReference type="InterPro" id="IPR000847">
    <property type="entry name" value="LysR_HTH_N"/>
</dbReference>
<evidence type="ECO:0000256" key="2">
    <source>
        <dbReference type="ARBA" id="ARBA00023015"/>
    </source>
</evidence>
<evidence type="ECO:0000256" key="3">
    <source>
        <dbReference type="ARBA" id="ARBA00023125"/>
    </source>
</evidence>
<dbReference type="GO" id="GO:0045893">
    <property type="term" value="P:positive regulation of DNA-templated transcription"/>
    <property type="evidence" value="ECO:0007669"/>
    <property type="project" value="InterPro"/>
</dbReference>
<sequence>MQVKTRHLTTFLEIARHGSVGKAAATLKVSQPAVTRTLRELEDELGCALVERDGRGIRLTSAGQEFRRHAGASLAALRKGVDAVRRVTADEAPPLRVGALPTVSARIMPTAVRSLLQSSDARLKIVTGENAVLLDQLTRGELDVVVGRLAAPERMIGLTFEHLYSEQVVFAVRRGHPLMEAATFDFAALRSYPVVMPTRSAIIRPFVDRLLVAHGLADLRARIESVSDSFGRSFLRETDAIWIISQGVVANEIAAGTLARLPIDTSETRGAVGITLRADREPWPILDHFARVLREVAVSQR</sequence>
<dbReference type="Gene3D" id="1.10.10.10">
    <property type="entry name" value="Winged helix-like DNA-binding domain superfamily/Winged helix DNA-binding domain"/>
    <property type="match status" value="1"/>
</dbReference>
<accession>A0A3R9Y574</accession>
<dbReference type="PRINTS" id="PR00039">
    <property type="entry name" value="HTHLYSR"/>
</dbReference>
<comment type="similarity">
    <text evidence="1">Belongs to the LysR transcriptional regulatory family.</text>
</comment>
<dbReference type="SUPFAM" id="SSF53850">
    <property type="entry name" value="Periplasmic binding protein-like II"/>
    <property type="match status" value="1"/>
</dbReference>
<evidence type="ECO:0000256" key="4">
    <source>
        <dbReference type="ARBA" id="ARBA00023163"/>
    </source>
</evidence>
<dbReference type="PROSITE" id="PS50931">
    <property type="entry name" value="HTH_LYSR"/>
    <property type="match status" value="1"/>
</dbReference>
<keyword evidence="4" id="KW-0804">Transcription</keyword>
<dbReference type="AlphaFoldDB" id="A0A3R9Y574"/>
<dbReference type="Pfam" id="PF00126">
    <property type="entry name" value="HTH_1"/>
    <property type="match status" value="1"/>
</dbReference>
<dbReference type="Proteomes" id="UP000278398">
    <property type="component" value="Unassembled WGS sequence"/>
</dbReference>
<evidence type="ECO:0000313" key="6">
    <source>
        <dbReference type="EMBL" id="RST84497.1"/>
    </source>
</evidence>
<evidence type="ECO:0000256" key="1">
    <source>
        <dbReference type="ARBA" id="ARBA00009437"/>
    </source>
</evidence>
<dbReference type="Pfam" id="PF03466">
    <property type="entry name" value="LysR_substrate"/>
    <property type="match status" value="1"/>
</dbReference>
<protein>
    <submittedName>
        <fullName evidence="6">Pca operon transcription factor PcaQ</fullName>
    </submittedName>
</protein>
<dbReference type="FunFam" id="1.10.10.10:FF:000001">
    <property type="entry name" value="LysR family transcriptional regulator"/>
    <property type="match status" value="1"/>
</dbReference>
<evidence type="ECO:0000259" key="5">
    <source>
        <dbReference type="PROSITE" id="PS50931"/>
    </source>
</evidence>
<reference evidence="6 7" key="1">
    <citation type="submission" date="2018-12" db="EMBL/GenBank/DDBJ databases">
        <title>Mesorhizobium carbonis sp. nov., isolated from coal mine water.</title>
        <authorList>
            <person name="Xin W."/>
            <person name="Xu Z."/>
            <person name="Xiang F."/>
            <person name="Zhang J."/>
            <person name="Xi L."/>
            <person name="Liu J."/>
        </authorList>
    </citation>
    <scope>NUCLEOTIDE SEQUENCE [LARGE SCALE GENOMIC DNA]</scope>
    <source>
        <strain evidence="6 7">B2.3</strain>
    </source>
</reference>
<feature type="domain" description="HTH lysR-type" evidence="5">
    <location>
        <begin position="3"/>
        <end position="60"/>
    </location>
</feature>
<keyword evidence="2" id="KW-0805">Transcription regulation</keyword>
<name>A0A3R9Y574_9HYPH</name>
<dbReference type="NCBIfam" id="TIGR02424">
    <property type="entry name" value="TF_pcaQ"/>
    <property type="match status" value="1"/>
</dbReference>
<dbReference type="InterPro" id="IPR050950">
    <property type="entry name" value="HTH-type_LysR_regulators"/>
</dbReference>
<keyword evidence="7" id="KW-1185">Reference proteome</keyword>
<dbReference type="Gene3D" id="3.40.190.10">
    <property type="entry name" value="Periplasmic binding protein-like II"/>
    <property type="match status" value="2"/>
</dbReference>
<gene>
    <name evidence="6" type="primary">pcaQ</name>
    <name evidence="6" type="ORF">EJC49_20560</name>
</gene>
<dbReference type="GO" id="GO:0019619">
    <property type="term" value="P:3,4-dihydroxybenzoate catabolic process"/>
    <property type="evidence" value="ECO:0007669"/>
    <property type="project" value="InterPro"/>
</dbReference>
<dbReference type="GO" id="GO:0005829">
    <property type="term" value="C:cytosol"/>
    <property type="evidence" value="ECO:0007669"/>
    <property type="project" value="TreeGrafter"/>
</dbReference>
<dbReference type="GO" id="GO:0003700">
    <property type="term" value="F:DNA-binding transcription factor activity"/>
    <property type="evidence" value="ECO:0007669"/>
    <property type="project" value="InterPro"/>
</dbReference>
<dbReference type="InterPro" id="IPR005119">
    <property type="entry name" value="LysR_subst-bd"/>
</dbReference>
<dbReference type="SUPFAM" id="SSF46785">
    <property type="entry name" value="Winged helix' DNA-binding domain"/>
    <property type="match status" value="1"/>
</dbReference>
<dbReference type="InterPro" id="IPR036388">
    <property type="entry name" value="WH-like_DNA-bd_sf"/>
</dbReference>
<dbReference type="PANTHER" id="PTHR30419:SF8">
    <property type="entry name" value="NITROGEN ASSIMILATION TRANSCRIPTIONAL ACTIVATOR-RELATED"/>
    <property type="match status" value="1"/>
</dbReference>
<comment type="caution">
    <text evidence="6">The sequence shown here is derived from an EMBL/GenBank/DDBJ whole genome shotgun (WGS) entry which is preliminary data.</text>
</comment>
<evidence type="ECO:0000313" key="7">
    <source>
        <dbReference type="Proteomes" id="UP000278398"/>
    </source>
</evidence>
<keyword evidence="3" id="KW-0238">DNA-binding</keyword>
<organism evidence="6 7">
    <name type="scientific">Aquibium carbonis</name>
    <dbReference type="NCBI Taxonomy" id="2495581"/>
    <lineage>
        <taxon>Bacteria</taxon>
        <taxon>Pseudomonadati</taxon>
        <taxon>Pseudomonadota</taxon>
        <taxon>Alphaproteobacteria</taxon>
        <taxon>Hyphomicrobiales</taxon>
        <taxon>Phyllobacteriaceae</taxon>
        <taxon>Aquibium</taxon>
    </lineage>
</organism>
<dbReference type="GO" id="GO:0003677">
    <property type="term" value="F:DNA binding"/>
    <property type="evidence" value="ECO:0007669"/>
    <property type="project" value="UniProtKB-KW"/>
</dbReference>
<dbReference type="InterPro" id="IPR012787">
    <property type="entry name" value="TF_PcaQ"/>
</dbReference>
<dbReference type="OrthoDB" id="9814165at2"/>
<dbReference type="PANTHER" id="PTHR30419">
    <property type="entry name" value="HTH-TYPE TRANSCRIPTIONAL REGULATOR YBHD"/>
    <property type="match status" value="1"/>
</dbReference>
<dbReference type="InterPro" id="IPR036390">
    <property type="entry name" value="WH_DNA-bd_sf"/>
</dbReference>
<dbReference type="RefSeq" id="WP_126701805.1">
    <property type="nucleotide sequence ID" value="NZ_RWKW01000090.1"/>
</dbReference>
<proteinExistence type="inferred from homology"/>